<dbReference type="Gene3D" id="1.20.1280.50">
    <property type="match status" value="1"/>
</dbReference>
<comment type="caution">
    <text evidence="2">The sequence shown here is derived from an EMBL/GenBank/DDBJ whole genome shotgun (WGS) entry which is preliminary data.</text>
</comment>
<dbReference type="InterPro" id="IPR001810">
    <property type="entry name" value="F-box_dom"/>
</dbReference>
<evidence type="ECO:0000313" key="2">
    <source>
        <dbReference type="EMBL" id="TPX58802.1"/>
    </source>
</evidence>
<dbReference type="Pfam" id="PF12937">
    <property type="entry name" value="F-box-like"/>
    <property type="match status" value="1"/>
</dbReference>
<feature type="domain" description="F-box" evidence="1">
    <location>
        <begin position="4"/>
        <end position="34"/>
    </location>
</feature>
<dbReference type="AlphaFoldDB" id="A0A507E4N6"/>
<organism evidence="2 3">
    <name type="scientific">Powellomyces hirtus</name>
    <dbReference type="NCBI Taxonomy" id="109895"/>
    <lineage>
        <taxon>Eukaryota</taxon>
        <taxon>Fungi</taxon>
        <taxon>Fungi incertae sedis</taxon>
        <taxon>Chytridiomycota</taxon>
        <taxon>Chytridiomycota incertae sedis</taxon>
        <taxon>Chytridiomycetes</taxon>
        <taxon>Spizellomycetales</taxon>
        <taxon>Powellomycetaceae</taxon>
        <taxon>Powellomyces</taxon>
    </lineage>
</organism>
<evidence type="ECO:0000259" key="1">
    <source>
        <dbReference type="Pfam" id="PF12937"/>
    </source>
</evidence>
<gene>
    <name evidence="2" type="ORF">PhCBS80983_g02907</name>
</gene>
<protein>
    <recommendedName>
        <fullName evidence="1">F-box domain-containing protein</fullName>
    </recommendedName>
</protein>
<dbReference type="InterPro" id="IPR036047">
    <property type="entry name" value="F-box-like_dom_sf"/>
</dbReference>
<dbReference type="EMBL" id="QEAQ01000032">
    <property type="protein sequence ID" value="TPX58802.1"/>
    <property type="molecule type" value="Genomic_DNA"/>
</dbReference>
<dbReference type="Proteomes" id="UP000318582">
    <property type="component" value="Unassembled WGS sequence"/>
</dbReference>
<evidence type="ECO:0000313" key="3">
    <source>
        <dbReference type="Proteomes" id="UP000318582"/>
    </source>
</evidence>
<dbReference type="SUPFAM" id="SSF81383">
    <property type="entry name" value="F-box domain"/>
    <property type="match status" value="1"/>
</dbReference>
<accession>A0A507E4N6</accession>
<reference evidence="2 3" key="1">
    <citation type="journal article" date="2019" name="Sci. Rep.">
        <title>Comparative genomics of chytrid fungi reveal insights into the obligate biotrophic and pathogenic lifestyle of Synchytrium endobioticum.</title>
        <authorList>
            <person name="van de Vossenberg B.T.L.H."/>
            <person name="Warris S."/>
            <person name="Nguyen H.D.T."/>
            <person name="van Gent-Pelzer M.P.E."/>
            <person name="Joly D.L."/>
            <person name="van de Geest H.C."/>
            <person name="Bonants P.J.M."/>
            <person name="Smith D.S."/>
            <person name="Levesque C.A."/>
            <person name="van der Lee T.A.J."/>
        </authorList>
    </citation>
    <scope>NUCLEOTIDE SEQUENCE [LARGE SCALE GENOMIC DNA]</scope>
    <source>
        <strain evidence="2 3">CBS 809.83</strain>
    </source>
</reference>
<name>A0A507E4N6_9FUNG</name>
<sequence>MDLPEIAVKVFQYLEPVALSRCERACRAWHACLAANTNAVWVRAAAELSPEPGMLPARRTWETWKDVVRLKHCWGRTLPKMAAESRDQRGELDVRNAPTVVDGIRWNGAGEGGEDSEKVSADGRNRVTVMDSYSAGSFRDCIQTQQIGPNVVFTVMGVRDVRAIDIRASSEKTLSVALPVAACHREPPRLQRVFLSDMVPLHEGMGWMSFWDAQTLQQIARFRAITDDYCQGQLCGSSYACFNPRWSDDGDEEVDARRTVRMWKLEDPQCPRVAWNAQLPSHVVDVAQNGSVVACAFGSLLDLAESEDDEDSEDDEHHLFGLEFRSARTGNLIRPVPDLTGVQDIIFLTMTRFHCLVVRAPNNGQVVTIVDLATAEVVHEIDLKLSFTRTYGGLHVSDDETMLILWSSSNQLACLDLLRGTWSLHQRTVDDELFDKWAYGVWVAVEKDRRGAQESDSDVQRYTVVWKCIGGIDPAKRPHAVL</sequence>
<dbReference type="InterPro" id="IPR011047">
    <property type="entry name" value="Quinoprotein_ADH-like_sf"/>
</dbReference>
<proteinExistence type="predicted"/>
<dbReference type="SUPFAM" id="SSF50998">
    <property type="entry name" value="Quinoprotein alcohol dehydrogenase-like"/>
    <property type="match status" value="1"/>
</dbReference>
<keyword evidence="3" id="KW-1185">Reference proteome</keyword>